<evidence type="ECO:0000313" key="2">
    <source>
        <dbReference type="Proteomes" id="UP000256869"/>
    </source>
</evidence>
<dbReference type="Proteomes" id="UP000256869">
    <property type="component" value="Unassembled WGS sequence"/>
</dbReference>
<sequence>MGRFLDQRSSMNAGTEIAVALTTPTLFGVVGLQTQAVAGPIVDLSGTIGLGTPATGTAVINVVRGTTLTDTIIYTAIITLEAAGSELVSFNAQDLLAPAALQTAYASFVSLTGGAITRVGPEAFWGIASANS</sequence>
<dbReference type="OrthoDB" id="2641610at2"/>
<dbReference type="EMBL" id="QRDY01000001">
    <property type="protein sequence ID" value="RED65945.1"/>
    <property type="molecule type" value="Genomic_DNA"/>
</dbReference>
<name>A0A3D9IW64_9BACL</name>
<proteinExistence type="predicted"/>
<dbReference type="RefSeq" id="WP_115990904.1">
    <property type="nucleotide sequence ID" value="NZ_QRDY01000001.1"/>
</dbReference>
<comment type="caution">
    <text evidence="1">The sequence shown here is derived from an EMBL/GenBank/DDBJ whole genome shotgun (WGS) entry which is preliminary data.</text>
</comment>
<gene>
    <name evidence="1" type="ORF">DFP95_101441</name>
</gene>
<protein>
    <submittedName>
        <fullName evidence="1">Uncharacterized protein</fullName>
    </submittedName>
</protein>
<accession>A0A3D9IW64</accession>
<reference evidence="1 2" key="1">
    <citation type="submission" date="2018-07" db="EMBL/GenBank/DDBJ databases">
        <title>Genomic Encyclopedia of Type Strains, Phase III (KMG-III): the genomes of soil and plant-associated and newly described type strains.</title>
        <authorList>
            <person name="Whitman W."/>
        </authorList>
    </citation>
    <scope>NUCLEOTIDE SEQUENCE [LARGE SCALE GENOMIC DNA]</scope>
    <source>
        <strain evidence="1 2">CECT 8236</strain>
    </source>
</reference>
<keyword evidence="2" id="KW-1185">Reference proteome</keyword>
<organism evidence="1 2">
    <name type="scientific">Cohnella lupini</name>
    <dbReference type="NCBI Taxonomy" id="1294267"/>
    <lineage>
        <taxon>Bacteria</taxon>
        <taxon>Bacillati</taxon>
        <taxon>Bacillota</taxon>
        <taxon>Bacilli</taxon>
        <taxon>Bacillales</taxon>
        <taxon>Paenibacillaceae</taxon>
        <taxon>Cohnella</taxon>
    </lineage>
</organism>
<dbReference type="AlphaFoldDB" id="A0A3D9IW64"/>
<evidence type="ECO:0000313" key="1">
    <source>
        <dbReference type="EMBL" id="RED65945.1"/>
    </source>
</evidence>